<dbReference type="EMBL" id="JBBPBN010000066">
    <property type="protein sequence ID" value="KAK8986000.1"/>
    <property type="molecule type" value="Genomic_DNA"/>
</dbReference>
<evidence type="ECO:0000313" key="2">
    <source>
        <dbReference type="Proteomes" id="UP001396334"/>
    </source>
</evidence>
<protein>
    <submittedName>
        <fullName evidence="1">Uncharacterized protein</fullName>
    </submittedName>
</protein>
<comment type="caution">
    <text evidence="1">The sequence shown here is derived from an EMBL/GenBank/DDBJ whole genome shotgun (WGS) entry which is preliminary data.</text>
</comment>
<gene>
    <name evidence="1" type="ORF">V6N11_037719</name>
</gene>
<name>A0ABR2PC32_9ROSI</name>
<proteinExistence type="predicted"/>
<evidence type="ECO:0000313" key="1">
    <source>
        <dbReference type="EMBL" id="KAK8986000.1"/>
    </source>
</evidence>
<organism evidence="1 2">
    <name type="scientific">Hibiscus sabdariffa</name>
    <name type="common">roselle</name>
    <dbReference type="NCBI Taxonomy" id="183260"/>
    <lineage>
        <taxon>Eukaryota</taxon>
        <taxon>Viridiplantae</taxon>
        <taxon>Streptophyta</taxon>
        <taxon>Embryophyta</taxon>
        <taxon>Tracheophyta</taxon>
        <taxon>Spermatophyta</taxon>
        <taxon>Magnoliopsida</taxon>
        <taxon>eudicotyledons</taxon>
        <taxon>Gunneridae</taxon>
        <taxon>Pentapetalae</taxon>
        <taxon>rosids</taxon>
        <taxon>malvids</taxon>
        <taxon>Malvales</taxon>
        <taxon>Malvaceae</taxon>
        <taxon>Malvoideae</taxon>
        <taxon>Hibiscus</taxon>
    </lineage>
</organism>
<keyword evidence="2" id="KW-1185">Reference proteome</keyword>
<sequence>EKRVSNPSLHGSNSWPLSLPPSGVGLARCRHPRIHRRLLFSFLRSKGRALKVRRRRCRLYHCCSDDHSAEPRAPPASSSLPLSFSLSRIGFQPVRLQMPESGLESGDLWGDSPPFTTGATVFVSSPSSQGFNPEISSHRRRGNPNSFLALSLSSRQHPWTPLRHAVRPRPSAFYFWLPFECPTTEIVCCFLALRPLSSLFWGVWFFESGRSLCVCVNAVVITIVVVRSTCRCCVVEQGLSQPRGSGNPIRQG</sequence>
<accession>A0ABR2PC32</accession>
<feature type="non-terminal residue" evidence="1">
    <location>
        <position position="1"/>
    </location>
</feature>
<reference evidence="1 2" key="1">
    <citation type="journal article" date="2024" name="G3 (Bethesda)">
        <title>Genome assembly of Hibiscus sabdariffa L. provides insights into metabolisms of medicinal natural products.</title>
        <authorList>
            <person name="Kim T."/>
        </authorList>
    </citation>
    <scope>NUCLEOTIDE SEQUENCE [LARGE SCALE GENOMIC DNA]</scope>
    <source>
        <strain evidence="1">TK-2024</strain>
        <tissue evidence="1">Old leaves</tissue>
    </source>
</reference>
<dbReference type="Proteomes" id="UP001396334">
    <property type="component" value="Unassembled WGS sequence"/>
</dbReference>